<protein>
    <submittedName>
        <fullName evidence="1">Uncharacterized protein</fullName>
    </submittedName>
</protein>
<name>A0A645GCR7_9ZZZZ</name>
<evidence type="ECO:0000313" key="1">
    <source>
        <dbReference type="EMBL" id="MPN21653.1"/>
    </source>
</evidence>
<dbReference type="EMBL" id="VSSQ01069672">
    <property type="protein sequence ID" value="MPN21653.1"/>
    <property type="molecule type" value="Genomic_DNA"/>
</dbReference>
<sequence length="149" mass="16787">MVKGSILLFNFNKFLQYSIPKILLDEVKKLLKDKQFFSLFPKYSYNAKFRANGKGVPLSKCFFKLALNSKGSLTRILDIFIISSILPLSLPKHKESTIPKLLSRLMLPQAKNSAEEILYTKGSSITKSTPLRSAILARVHLSKMEGVPL</sequence>
<reference evidence="1" key="1">
    <citation type="submission" date="2019-08" db="EMBL/GenBank/DDBJ databases">
        <authorList>
            <person name="Kucharzyk K."/>
            <person name="Murdoch R.W."/>
            <person name="Higgins S."/>
            <person name="Loffler F."/>
        </authorList>
    </citation>
    <scope>NUCLEOTIDE SEQUENCE</scope>
</reference>
<organism evidence="1">
    <name type="scientific">bioreactor metagenome</name>
    <dbReference type="NCBI Taxonomy" id="1076179"/>
    <lineage>
        <taxon>unclassified sequences</taxon>
        <taxon>metagenomes</taxon>
        <taxon>ecological metagenomes</taxon>
    </lineage>
</organism>
<comment type="caution">
    <text evidence="1">The sequence shown here is derived from an EMBL/GenBank/DDBJ whole genome shotgun (WGS) entry which is preliminary data.</text>
</comment>
<proteinExistence type="predicted"/>
<gene>
    <name evidence="1" type="ORF">SDC9_169033</name>
</gene>
<dbReference type="AlphaFoldDB" id="A0A645GCR7"/>
<accession>A0A645GCR7</accession>